<name>A0A2T9YVS0_9FUNG</name>
<reference evidence="1 2" key="1">
    <citation type="journal article" date="2018" name="MBio">
        <title>Comparative Genomics Reveals the Core Gene Toolbox for the Fungus-Insect Symbiosis.</title>
        <authorList>
            <person name="Wang Y."/>
            <person name="Stata M."/>
            <person name="Wang W."/>
            <person name="Stajich J.E."/>
            <person name="White M.M."/>
            <person name="Moncalvo J.M."/>
        </authorList>
    </citation>
    <scope>NUCLEOTIDE SEQUENCE [LARGE SCALE GENOMIC DNA]</scope>
    <source>
        <strain evidence="1 2">AUS-77-4</strain>
    </source>
</reference>
<gene>
    <name evidence="1" type="ORF">BB559_002391</name>
</gene>
<organism evidence="1 2">
    <name type="scientific">Furculomyces boomerangus</name>
    <dbReference type="NCBI Taxonomy" id="61424"/>
    <lineage>
        <taxon>Eukaryota</taxon>
        <taxon>Fungi</taxon>
        <taxon>Fungi incertae sedis</taxon>
        <taxon>Zoopagomycota</taxon>
        <taxon>Kickxellomycotina</taxon>
        <taxon>Harpellomycetes</taxon>
        <taxon>Harpellales</taxon>
        <taxon>Harpellaceae</taxon>
        <taxon>Furculomyces</taxon>
    </lineage>
</organism>
<sequence length="137" mass="15943">MENFNSQFKNKKLKKQAWFIANALTDADFDTQVSRLNNLTENQNHWNWLSAVECDLWSLVKSPVPRFGILTSNNVESVDSRLSLIQKLPVLEIPLSIKKFVCETRFKDFCKASLWEHNLTKYAIKKITNNYAATEIF</sequence>
<proteinExistence type="predicted"/>
<dbReference type="OrthoDB" id="1415334at2759"/>
<evidence type="ECO:0000313" key="1">
    <source>
        <dbReference type="EMBL" id="PVU96425.1"/>
    </source>
</evidence>
<accession>A0A2T9YVS0</accession>
<dbReference type="EMBL" id="MBFT01000146">
    <property type="protein sequence ID" value="PVU96425.1"/>
    <property type="molecule type" value="Genomic_DNA"/>
</dbReference>
<keyword evidence="2" id="KW-1185">Reference proteome</keyword>
<evidence type="ECO:0000313" key="2">
    <source>
        <dbReference type="Proteomes" id="UP000245699"/>
    </source>
</evidence>
<protein>
    <submittedName>
        <fullName evidence="1">Uncharacterized protein</fullName>
    </submittedName>
</protein>
<dbReference type="Proteomes" id="UP000245699">
    <property type="component" value="Unassembled WGS sequence"/>
</dbReference>
<comment type="caution">
    <text evidence="1">The sequence shown here is derived from an EMBL/GenBank/DDBJ whole genome shotgun (WGS) entry which is preliminary data.</text>
</comment>
<dbReference type="AlphaFoldDB" id="A0A2T9YVS0"/>